<keyword evidence="8" id="KW-1185">Reference proteome</keyword>
<evidence type="ECO:0000259" key="6">
    <source>
        <dbReference type="Pfam" id="PF01979"/>
    </source>
</evidence>
<dbReference type="Gene3D" id="2.30.40.10">
    <property type="entry name" value="Urease, subunit C, domain 1"/>
    <property type="match status" value="1"/>
</dbReference>
<evidence type="ECO:0000313" key="8">
    <source>
        <dbReference type="Proteomes" id="UP001319200"/>
    </source>
</evidence>
<evidence type="ECO:0000256" key="2">
    <source>
        <dbReference type="ARBA" id="ARBA00002368"/>
    </source>
</evidence>
<dbReference type="GO" id="GO:0004038">
    <property type="term" value="F:allantoinase activity"/>
    <property type="evidence" value="ECO:0007669"/>
    <property type="project" value="TreeGrafter"/>
</dbReference>
<dbReference type="EMBL" id="JAHESF010000030">
    <property type="protein sequence ID" value="MBT1699843.1"/>
    <property type="molecule type" value="Genomic_DNA"/>
</dbReference>
<comment type="function">
    <text evidence="2">Catalyzes the reversible cyclization of carbamoyl aspartate to dihydroorotate.</text>
</comment>
<name>A0AAP2DNZ3_9BACT</name>
<dbReference type="InterPro" id="IPR011059">
    <property type="entry name" value="Metal-dep_hydrolase_composite"/>
</dbReference>
<dbReference type="InterPro" id="IPR050138">
    <property type="entry name" value="DHOase/Allantoinase_Hydrolase"/>
</dbReference>
<dbReference type="Proteomes" id="UP001319200">
    <property type="component" value="Unassembled WGS sequence"/>
</dbReference>
<dbReference type="PROSITE" id="PS00483">
    <property type="entry name" value="DIHYDROOROTASE_2"/>
    <property type="match status" value="1"/>
</dbReference>
<comment type="caution">
    <text evidence="7">The sequence shown here is derived from an EMBL/GenBank/DDBJ whole genome shotgun (WGS) entry which is preliminary data.</text>
</comment>
<dbReference type="EC" id="3.5.2.3" evidence="7"/>
<keyword evidence="5 7" id="KW-0378">Hydrolase</keyword>
<dbReference type="GO" id="GO:0046872">
    <property type="term" value="F:metal ion binding"/>
    <property type="evidence" value="ECO:0007669"/>
    <property type="project" value="UniProtKB-KW"/>
</dbReference>
<dbReference type="SUPFAM" id="SSF51338">
    <property type="entry name" value="Composite domain of metallo-dependent hydrolases"/>
    <property type="match status" value="1"/>
</dbReference>
<dbReference type="NCBIfam" id="TIGR00857">
    <property type="entry name" value="pyrC_multi"/>
    <property type="match status" value="1"/>
</dbReference>
<keyword evidence="4" id="KW-0479">Metal-binding</keyword>
<dbReference type="InterPro" id="IPR002195">
    <property type="entry name" value="Dihydroorotase_CS"/>
</dbReference>
<sequence length="445" mass="50035">MKILITNANIVNEGKVFEGDVLIKDQLIEQVGKVSSQQADKVIDAKGKFLMPGVIDDQVHFREPGLTHKATIYSESRAAVAGGVTTFMEMPNTNPPTFTQQLLEDKYNIASQTSLANYSFYIGASNDNLDEVMKTDLRKVCGLKIFMGSSTGNLLVDDEKTIEGFFSRFPALIAAHCEHEPTIRKNLQEYKERYGEDVPIECHPQIRSAEACYLSSSMAIDLARKHGTKFHILHISTARETSLFDNTIPLEKKKITAEACVHHLWFNDTDYKRLGNLIKWNPAIKTAQDQASVFAALLDDRIDVVATDHAPHTWDEKQNTYFKAPSGGPLIQHSLVAMLEFYHQGKIGLEKIVQKMAHNPAILFQVSGRGFIREGYFADLVLVDLKKSWKVEKSNILAKCGWSPLENTTFSSNVTHTLVSGHLVYEQGKFDESRKGQRLLFNRDK</sequence>
<reference evidence="7 8" key="1">
    <citation type="submission" date="2021-05" db="EMBL/GenBank/DDBJ databases">
        <title>A Polyphasic approach of four new species of the genus Ohtaekwangia: Ohtaekwangia histidinii sp. nov., Ohtaekwangia cretensis sp. nov., Ohtaekwangia indiensis sp. nov., Ohtaekwangia reichenbachii sp. nov. from diverse environment.</title>
        <authorList>
            <person name="Octaviana S."/>
        </authorList>
    </citation>
    <scope>NUCLEOTIDE SEQUENCE [LARGE SCALE GENOMIC DNA]</scope>
    <source>
        <strain evidence="7 8">PWU4</strain>
    </source>
</reference>
<evidence type="ECO:0000256" key="5">
    <source>
        <dbReference type="ARBA" id="ARBA00022801"/>
    </source>
</evidence>
<proteinExistence type="inferred from homology"/>
<dbReference type="NCBIfam" id="NF006688">
    <property type="entry name" value="PRK09236.1"/>
    <property type="match status" value="1"/>
</dbReference>
<dbReference type="InterPro" id="IPR006680">
    <property type="entry name" value="Amidohydro-rel"/>
</dbReference>
<evidence type="ECO:0000256" key="3">
    <source>
        <dbReference type="ARBA" id="ARBA00010286"/>
    </source>
</evidence>
<organism evidence="7 8">
    <name type="scientific">Chryseosolibacter histidini</name>
    <dbReference type="NCBI Taxonomy" id="2782349"/>
    <lineage>
        <taxon>Bacteria</taxon>
        <taxon>Pseudomonadati</taxon>
        <taxon>Bacteroidota</taxon>
        <taxon>Cytophagia</taxon>
        <taxon>Cytophagales</taxon>
        <taxon>Chryseotaleaceae</taxon>
        <taxon>Chryseosolibacter</taxon>
    </lineage>
</organism>
<dbReference type="AlphaFoldDB" id="A0AAP2DNZ3"/>
<dbReference type="GO" id="GO:0004151">
    <property type="term" value="F:dihydroorotase activity"/>
    <property type="evidence" value="ECO:0007669"/>
    <property type="project" value="UniProtKB-EC"/>
</dbReference>
<comment type="cofactor">
    <cofactor evidence="1">
        <name>Zn(2+)</name>
        <dbReference type="ChEBI" id="CHEBI:29105"/>
    </cofactor>
</comment>
<evidence type="ECO:0000256" key="4">
    <source>
        <dbReference type="ARBA" id="ARBA00022723"/>
    </source>
</evidence>
<accession>A0AAP2DNZ3</accession>
<dbReference type="SUPFAM" id="SSF51556">
    <property type="entry name" value="Metallo-dependent hydrolases"/>
    <property type="match status" value="1"/>
</dbReference>
<evidence type="ECO:0000313" key="7">
    <source>
        <dbReference type="EMBL" id="MBT1699843.1"/>
    </source>
</evidence>
<feature type="domain" description="Amidohydrolase-related" evidence="6">
    <location>
        <begin position="49"/>
        <end position="424"/>
    </location>
</feature>
<comment type="similarity">
    <text evidence="3">Belongs to the metallo-dependent hydrolases superfamily. DHOase family. Class I DHOase subfamily.</text>
</comment>
<dbReference type="Gene3D" id="3.20.20.140">
    <property type="entry name" value="Metal-dependent hydrolases"/>
    <property type="match status" value="1"/>
</dbReference>
<evidence type="ECO:0000256" key="1">
    <source>
        <dbReference type="ARBA" id="ARBA00001947"/>
    </source>
</evidence>
<gene>
    <name evidence="7" type="ORF">KK083_23350</name>
</gene>
<dbReference type="Pfam" id="PF01979">
    <property type="entry name" value="Amidohydro_1"/>
    <property type="match status" value="1"/>
</dbReference>
<dbReference type="InterPro" id="IPR032466">
    <property type="entry name" value="Metal_Hydrolase"/>
</dbReference>
<dbReference type="GO" id="GO:0005737">
    <property type="term" value="C:cytoplasm"/>
    <property type="evidence" value="ECO:0007669"/>
    <property type="project" value="TreeGrafter"/>
</dbReference>
<dbReference type="PANTHER" id="PTHR43668">
    <property type="entry name" value="ALLANTOINASE"/>
    <property type="match status" value="1"/>
</dbReference>
<dbReference type="GO" id="GO:0006145">
    <property type="term" value="P:purine nucleobase catabolic process"/>
    <property type="evidence" value="ECO:0007669"/>
    <property type="project" value="TreeGrafter"/>
</dbReference>
<dbReference type="RefSeq" id="WP_254168045.1">
    <property type="nucleotide sequence ID" value="NZ_JAHESF010000030.1"/>
</dbReference>
<dbReference type="PANTHER" id="PTHR43668:SF4">
    <property type="entry name" value="ALLANTOINASE"/>
    <property type="match status" value="1"/>
</dbReference>
<dbReference type="CDD" id="cd01318">
    <property type="entry name" value="DHOase_IIb"/>
    <property type="match status" value="1"/>
</dbReference>
<protein>
    <submittedName>
        <fullName evidence="7">Dihydroorotase</fullName>
        <ecNumber evidence="7">3.5.2.3</ecNumber>
    </submittedName>
</protein>